<dbReference type="Pfam" id="PF04542">
    <property type="entry name" value="Sigma70_r2"/>
    <property type="match status" value="1"/>
</dbReference>
<dbReference type="RefSeq" id="WP_286650280.1">
    <property type="nucleotide sequence ID" value="NZ_JACAGK010000003.1"/>
</dbReference>
<evidence type="ECO:0000313" key="5">
    <source>
        <dbReference type="EMBL" id="MDM1046953.1"/>
    </source>
</evidence>
<dbReference type="PANTHER" id="PTHR43133:SF46">
    <property type="entry name" value="RNA POLYMERASE SIGMA-70 FACTOR ECF SUBFAMILY"/>
    <property type="match status" value="1"/>
</dbReference>
<evidence type="ECO:0000256" key="1">
    <source>
        <dbReference type="ARBA" id="ARBA00023015"/>
    </source>
</evidence>
<name>A0ABT7NID8_9SPHI</name>
<dbReference type="Proteomes" id="UP001170954">
    <property type="component" value="Unassembled WGS sequence"/>
</dbReference>
<keyword evidence="6" id="KW-1185">Reference proteome</keyword>
<evidence type="ECO:0000256" key="3">
    <source>
        <dbReference type="ARBA" id="ARBA00023163"/>
    </source>
</evidence>
<evidence type="ECO:0000256" key="2">
    <source>
        <dbReference type="ARBA" id="ARBA00023082"/>
    </source>
</evidence>
<sequence>MSNEDSHSYNQLLEAISHGNERAFSIFYDLFATELTRHIFSKVNDQEVAEDILHDLFLSLWKNKSRLTEIISVPAYLYSSCRYLIIAYSRKKYSKPTLQLDISSLDILDEDVPLEDRLY</sequence>
<dbReference type="InterPro" id="IPR007627">
    <property type="entry name" value="RNA_pol_sigma70_r2"/>
</dbReference>
<dbReference type="SUPFAM" id="SSF88946">
    <property type="entry name" value="Sigma2 domain of RNA polymerase sigma factors"/>
    <property type="match status" value="1"/>
</dbReference>
<evidence type="ECO:0000259" key="4">
    <source>
        <dbReference type="Pfam" id="PF04542"/>
    </source>
</evidence>
<comment type="caution">
    <text evidence="5">The sequence shown here is derived from an EMBL/GenBank/DDBJ whole genome shotgun (WGS) entry which is preliminary data.</text>
</comment>
<reference evidence="5" key="2">
    <citation type="journal article" date="2022" name="Sci. Total Environ.">
        <title>Prevalence, transmission, and molecular epidemiology of tet(X)-positive bacteria among humans, animals, and environmental niches in China: An epidemiological, and genomic-based study.</title>
        <authorList>
            <person name="Dong N."/>
            <person name="Zeng Y."/>
            <person name="Cai C."/>
            <person name="Sun C."/>
            <person name="Lu J."/>
            <person name="Liu C."/>
            <person name="Zhou H."/>
            <person name="Sun Q."/>
            <person name="Shu L."/>
            <person name="Wang H."/>
            <person name="Wang Y."/>
            <person name="Wang S."/>
            <person name="Wu C."/>
            <person name="Chan E.W."/>
            <person name="Chen G."/>
            <person name="Shen Z."/>
            <person name="Chen S."/>
            <person name="Zhang R."/>
        </authorList>
    </citation>
    <scope>NUCLEOTIDE SEQUENCE</scope>
    <source>
        <strain evidence="5">R1692</strain>
    </source>
</reference>
<accession>A0ABT7NID8</accession>
<keyword evidence="3" id="KW-0804">Transcription</keyword>
<dbReference type="Gene3D" id="1.10.1740.10">
    <property type="match status" value="1"/>
</dbReference>
<keyword evidence="1" id="KW-0805">Transcription regulation</keyword>
<gene>
    <name evidence="5" type="ORF">HX018_01670</name>
</gene>
<dbReference type="InterPro" id="IPR039425">
    <property type="entry name" value="RNA_pol_sigma-70-like"/>
</dbReference>
<dbReference type="PANTHER" id="PTHR43133">
    <property type="entry name" value="RNA POLYMERASE ECF-TYPE SIGMA FACTO"/>
    <property type="match status" value="1"/>
</dbReference>
<dbReference type="EMBL" id="JACAGK010000003">
    <property type="protein sequence ID" value="MDM1046953.1"/>
    <property type="molecule type" value="Genomic_DNA"/>
</dbReference>
<feature type="domain" description="RNA polymerase sigma-70 region 2" evidence="4">
    <location>
        <begin position="31"/>
        <end position="92"/>
    </location>
</feature>
<evidence type="ECO:0000313" key="6">
    <source>
        <dbReference type="Proteomes" id="UP001170954"/>
    </source>
</evidence>
<organism evidence="5 6">
    <name type="scientific">Sphingobacterium hotanense</name>
    <dbReference type="NCBI Taxonomy" id="649196"/>
    <lineage>
        <taxon>Bacteria</taxon>
        <taxon>Pseudomonadati</taxon>
        <taxon>Bacteroidota</taxon>
        <taxon>Sphingobacteriia</taxon>
        <taxon>Sphingobacteriales</taxon>
        <taxon>Sphingobacteriaceae</taxon>
        <taxon>Sphingobacterium</taxon>
    </lineage>
</organism>
<proteinExistence type="predicted"/>
<protein>
    <recommendedName>
        <fullName evidence="4">RNA polymerase sigma-70 region 2 domain-containing protein</fullName>
    </recommendedName>
</protein>
<reference evidence="5" key="1">
    <citation type="submission" date="2020-06" db="EMBL/GenBank/DDBJ databases">
        <authorList>
            <person name="Dong N."/>
        </authorList>
    </citation>
    <scope>NUCLEOTIDE SEQUENCE</scope>
    <source>
        <strain evidence="5">R1692</strain>
    </source>
</reference>
<dbReference type="InterPro" id="IPR013325">
    <property type="entry name" value="RNA_pol_sigma_r2"/>
</dbReference>
<keyword evidence="2" id="KW-0731">Sigma factor</keyword>